<feature type="transmembrane region" description="Helical" evidence="2">
    <location>
        <begin position="159"/>
        <end position="179"/>
    </location>
</feature>
<evidence type="ECO:0000313" key="4">
    <source>
        <dbReference type="Proteomes" id="UP001189429"/>
    </source>
</evidence>
<organism evidence="3 4">
    <name type="scientific">Prorocentrum cordatum</name>
    <dbReference type="NCBI Taxonomy" id="2364126"/>
    <lineage>
        <taxon>Eukaryota</taxon>
        <taxon>Sar</taxon>
        <taxon>Alveolata</taxon>
        <taxon>Dinophyceae</taxon>
        <taxon>Prorocentrales</taxon>
        <taxon>Prorocentraceae</taxon>
        <taxon>Prorocentrum</taxon>
    </lineage>
</organism>
<feature type="transmembrane region" description="Helical" evidence="2">
    <location>
        <begin position="74"/>
        <end position="96"/>
    </location>
</feature>
<sequence length="266" mass="26945">MVVPLAVTSGAADVMPPEESRTYRMLLGGLAVGYFIVIVMGLVSGSVDNVINDIFVCVVAAAIAQDARRVGQCSIMFAIFACLVTIFNVIQFIGLLSAKNTIESPGASYLFSLDCPYDVTLKVGQATNVTVTSDGRQITLPQNYDGVQFHFEHMCNWRWVVGNVSTLLSLLLDLLASAIGCKLWRTVRGGVGGDGGLLQGPGGGMPGMPPAGGPGGGGGGPGFAGFGGQGNTLGGGPGARAAPGGPGQVGGPRAGLFQGQGQTLGS</sequence>
<keyword evidence="4" id="KW-1185">Reference proteome</keyword>
<name>A0ABN9RLS9_9DINO</name>
<evidence type="ECO:0000256" key="1">
    <source>
        <dbReference type="SAM" id="MobiDB-lite"/>
    </source>
</evidence>
<keyword evidence="2" id="KW-0472">Membrane</keyword>
<comment type="caution">
    <text evidence="3">The sequence shown here is derived from an EMBL/GenBank/DDBJ whole genome shotgun (WGS) entry which is preliminary data.</text>
</comment>
<feature type="region of interest" description="Disordered" evidence="1">
    <location>
        <begin position="201"/>
        <end position="266"/>
    </location>
</feature>
<gene>
    <name evidence="3" type="ORF">PCOR1329_LOCUS21115</name>
</gene>
<dbReference type="EMBL" id="CAUYUJ010006908">
    <property type="protein sequence ID" value="CAK0819024.1"/>
    <property type="molecule type" value="Genomic_DNA"/>
</dbReference>
<dbReference type="Proteomes" id="UP001189429">
    <property type="component" value="Unassembled WGS sequence"/>
</dbReference>
<keyword evidence="2" id="KW-0812">Transmembrane</keyword>
<proteinExistence type="predicted"/>
<protein>
    <submittedName>
        <fullName evidence="3">Uncharacterized protein</fullName>
    </submittedName>
</protein>
<keyword evidence="2" id="KW-1133">Transmembrane helix</keyword>
<evidence type="ECO:0000256" key="2">
    <source>
        <dbReference type="SAM" id="Phobius"/>
    </source>
</evidence>
<evidence type="ECO:0000313" key="3">
    <source>
        <dbReference type="EMBL" id="CAK0819024.1"/>
    </source>
</evidence>
<feature type="transmembrane region" description="Helical" evidence="2">
    <location>
        <begin position="25"/>
        <end position="44"/>
    </location>
</feature>
<feature type="compositionally biased region" description="Gly residues" evidence="1">
    <location>
        <begin position="213"/>
        <end position="253"/>
    </location>
</feature>
<accession>A0ABN9RLS9</accession>
<reference evidence="3" key="1">
    <citation type="submission" date="2023-10" db="EMBL/GenBank/DDBJ databases">
        <authorList>
            <person name="Chen Y."/>
            <person name="Shah S."/>
            <person name="Dougan E. K."/>
            <person name="Thang M."/>
            <person name="Chan C."/>
        </authorList>
    </citation>
    <scope>NUCLEOTIDE SEQUENCE [LARGE SCALE GENOMIC DNA]</scope>
</reference>